<keyword evidence="4 9" id="KW-0507">mRNA processing</keyword>
<evidence type="ECO:0000256" key="8">
    <source>
        <dbReference type="ARBA" id="ARBA00022884"/>
    </source>
</evidence>
<dbReference type="Proteomes" id="UP000321129">
    <property type="component" value="Unassembled WGS sequence"/>
</dbReference>
<comment type="similarity">
    <text evidence="2">Belongs to the ribonuclease III family.</text>
</comment>
<protein>
    <recommendedName>
        <fullName evidence="9">Ribonuclease 3</fullName>
        <ecNumber evidence="9">3.1.26.3</ecNumber>
    </recommendedName>
    <alternativeName>
        <fullName evidence="9">Ribonuclease III</fullName>
        <shortName evidence="9">RNase III</shortName>
    </alternativeName>
</protein>
<evidence type="ECO:0000256" key="3">
    <source>
        <dbReference type="ARBA" id="ARBA00022552"/>
    </source>
</evidence>
<evidence type="ECO:0000256" key="5">
    <source>
        <dbReference type="ARBA" id="ARBA00022722"/>
    </source>
</evidence>
<feature type="binding site" evidence="9">
    <location>
        <position position="132"/>
    </location>
    <ligand>
        <name>Mg(2+)</name>
        <dbReference type="ChEBI" id="CHEBI:18420"/>
    </ligand>
</feature>
<comment type="function">
    <text evidence="9">Digests double-stranded RNA. Involved in the processing of primary rRNA transcript to yield the immediate precursors to the large and small rRNAs (23S and 16S). Processes some mRNAs, and tRNAs when they are encoded in the rRNA operon. Processes pre-crRNA and tracrRNA of type II CRISPR loci if present in the organism.</text>
</comment>
<dbReference type="SMART" id="SM00358">
    <property type="entry name" value="DSRM"/>
    <property type="match status" value="1"/>
</dbReference>
<keyword evidence="3 9" id="KW-0698">rRNA processing</keyword>
<feature type="active site" evidence="9">
    <location>
        <position position="132"/>
    </location>
</feature>
<comment type="cofactor">
    <cofactor evidence="9">
        <name>Mg(2+)</name>
        <dbReference type="ChEBI" id="CHEBI:18420"/>
    </cofactor>
</comment>
<dbReference type="GO" id="GO:0019843">
    <property type="term" value="F:rRNA binding"/>
    <property type="evidence" value="ECO:0007669"/>
    <property type="project" value="UniProtKB-KW"/>
</dbReference>
<dbReference type="PROSITE" id="PS50137">
    <property type="entry name" value="DS_RBD"/>
    <property type="match status" value="1"/>
</dbReference>
<evidence type="ECO:0000259" key="10">
    <source>
        <dbReference type="PROSITE" id="PS50137"/>
    </source>
</evidence>
<dbReference type="InterPro" id="IPR011907">
    <property type="entry name" value="RNase_III"/>
</dbReference>
<dbReference type="GO" id="GO:0003725">
    <property type="term" value="F:double-stranded RNA binding"/>
    <property type="evidence" value="ECO:0007669"/>
    <property type="project" value="TreeGrafter"/>
</dbReference>
<dbReference type="CDD" id="cd00593">
    <property type="entry name" value="RIBOc"/>
    <property type="match status" value="1"/>
</dbReference>
<accession>A0A5C6UAR0</accession>
<dbReference type="GO" id="GO:0008033">
    <property type="term" value="P:tRNA processing"/>
    <property type="evidence" value="ECO:0007669"/>
    <property type="project" value="UniProtKB-KW"/>
</dbReference>
<keyword evidence="6 9" id="KW-0255">Endonuclease</keyword>
<name>A0A5C6UAR0_9SPHN</name>
<comment type="subcellular location">
    <subcellularLocation>
        <location evidence="9">Cytoplasm</location>
    </subcellularLocation>
</comment>
<proteinExistence type="inferred from homology"/>
<dbReference type="GO" id="GO:0004525">
    <property type="term" value="F:ribonuclease III activity"/>
    <property type="evidence" value="ECO:0007669"/>
    <property type="project" value="UniProtKB-UniRule"/>
</dbReference>
<keyword evidence="7 9" id="KW-0378">Hydrolase</keyword>
<dbReference type="SUPFAM" id="SSF54768">
    <property type="entry name" value="dsRNA-binding domain-like"/>
    <property type="match status" value="1"/>
</dbReference>
<feature type="binding site" evidence="9">
    <location>
        <position position="129"/>
    </location>
    <ligand>
        <name>Mg(2+)</name>
        <dbReference type="ChEBI" id="CHEBI:18420"/>
    </ligand>
</feature>
<gene>
    <name evidence="9 12" type="primary">rnc</name>
    <name evidence="12" type="ORF">FSZ31_09390</name>
</gene>
<evidence type="ECO:0000256" key="4">
    <source>
        <dbReference type="ARBA" id="ARBA00022664"/>
    </source>
</evidence>
<comment type="subunit">
    <text evidence="9">Homodimer.</text>
</comment>
<comment type="caution">
    <text evidence="12">The sequence shown here is derived from an EMBL/GenBank/DDBJ whole genome shotgun (WGS) entry which is preliminary data.</text>
</comment>
<dbReference type="InterPro" id="IPR000999">
    <property type="entry name" value="RNase_III_dom"/>
</dbReference>
<feature type="domain" description="DRBM" evidence="10">
    <location>
        <begin position="168"/>
        <end position="237"/>
    </location>
</feature>
<keyword evidence="8 9" id="KW-0694">RNA-binding</keyword>
<keyword evidence="9" id="KW-0819">tRNA processing</keyword>
<dbReference type="PANTHER" id="PTHR11207">
    <property type="entry name" value="RIBONUCLEASE III"/>
    <property type="match status" value="1"/>
</dbReference>
<keyword evidence="9" id="KW-0460">Magnesium</keyword>
<dbReference type="SMART" id="SM00535">
    <property type="entry name" value="RIBOc"/>
    <property type="match status" value="1"/>
</dbReference>
<dbReference type="GO" id="GO:0005737">
    <property type="term" value="C:cytoplasm"/>
    <property type="evidence" value="ECO:0007669"/>
    <property type="project" value="UniProtKB-SubCell"/>
</dbReference>
<dbReference type="PANTHER" id="PTHR11207:SF0">
    <property type="entry name" value="RIBONUCLEASE 3"/>
    <property type="match status" value="1"/>
</dbReference>
<evidence type="ECO:0000256" key="1">
    <source>
        <dbReference type="ARBA" id="ARBA00000109"/>
    </source>
</evidence>
<keyword evidence="13" id="KW-1185">Reference proteome</keyword>
<keyword evidence="9" id="KW-0963">Cytoplasm</keyword>
<dbReference type="SUPFAM" id="SSF69065">
    <property type="entry name" value="RNase III domain-like"/>
    <property type="match status" value="1"/>
</dbReference>
<dbReference type="OrthoDB" id="9805026at2"/>
<dbReference type="GO" id="GO:0010468">
    <property type="term" value="P:regulation of gene expression"/>
    <property type="evidence" value="ECO:0007669"/>
    <property type="project" value="TreeGrafter"/>
</dbReference>
<dbReference type="NCBIfam" id="TIGR02191">
    <property type="entry name" value="RNaseIII"/>
    <property type="match status" value="1"/>
</dbReference>
<evidence type="ECO:0000313" key="12">
    <source>
        <dbReference type="EMBL" id="TXC69331.1"/>
    </source>
</evidence>
<dbReference type="GO" id="GO:0046872">
    <property type="term" value="F:metal ion binding"/>
    <property type="evidence" value="ECO:0007669"/>
    <property type="project" value="UniProtKB-KW"/>
</dbReference>
<dbReference type="Pfam" id="PF00035">
    <property type="entry name" value="dsrm"/>
    <property type="match status" value="1"/>
</dbReference>
<dbReference type="PROSITE" id="PS00517">
    <property type="entry name" value="RNASE_3_1"/>
    <property type="match status" value="1"/>
</dbReference>
<dbReference type="HAMAP" id="MF_00104">
    <property type="entry name" value="RNase_III"/>
    <property type="match status" value="1"/>
</dbReference>
<sequence length="241" mass="26046">MGLGRALGQDRERVLTQQDRLTALASRLGITTHDAALYVEALTHGSGSGRDYQRLEFLGDRVLGLCIADMLYQRFPEEPEGMLSPRLNVLVSGEICADIARENDLGSLVILGKQANDDGGRESVNILGDVVESLIGAVYIDRGLDAAQELIARLWGERITAQHRAPRHPKSALQEWAAANNRKPPEYRVTERGGPAHAPHFTVEVSVPNLAKASGDGASKQEAEKAAAHALLTQIDPEAMS</sequence>
<keyword evidence="9" id="KW-0479">Metal-binding</keyword>
<dbReference type="CDD" id="cd10845">
    <property type="entry name" value="DSRM_RNAse_III_family"/>
    <property type="match status" value="1"/>
</dbReference>
<reference evidence="12 13" key="1">
    <citation type="submission" date="2019-08" db="EMBL/GenBank/DDBJ databases">
        <title>Sphingorhabdus soil sp. nov., isolated from arctic soil.</title>
        <authorList>
            <person name="Liu Y."/>
        </authorList>
    </citation>
    <scope>NUCLEOTIDE SEQUENCE [LARGE SCALE GENOMIC DNA]</scope>
    <source>
        <strain evidence="12 13">D-2Q-5-6</strain>
    </source>
</reference>
<dbReference type="Gene3D" id="1.10.1520.10">
    <property type="entry name" value="Ribonuclease III domain"/>
    <property type="match status" value="1"/>
</dbReference>
<dbReference type="GO" id="GO:0006397">
    <property type="term" value="P:mRNA processing"/>
    <property type="evidence" value="ECO:0007669"/>
    <property type="project" value="UniProtKB-UniRule"/>
</dbReference>
<evidence type="ECO:0000313" key="13">
    <source>
        <dbReference type="Proteomes" id="UP000321129"/>
    </source>
</evidence>
<comment type="catalytic activity">
    <reaction evidence="1 9">
        <text>Endonucleolytic cleavage to 5'-phosphomonoester.</text>
        <dbReference type="EC" id="3.1.26.3"/>
    </reaction>
</comment>
<dbReference type="PROSITE" id="PS50142">
    <property type="entry name" value="RNASE_3_2"/>
    <property type="match status" value="1"/>
</dbReference>
<keyword evidence="9" id="KW-0699">rRNA-binding</keyword>
<dbReference type="EMBL" id="VOPY01000002">
    <property type="protein sequence ID" value="TXC69331.1"/>
    <property type="molecule type" value="Genomic_DNA"/>
</dbReference>
<evidence type="ECO:0000256" key="9">
    <source>
        <dbReference type="HAMAP-Rule" id="MF_00104"/>
    </source>
</evidence>
<dbReference type="InterPro" id="IPR036389">
    <property type="entry name" value="RNase_III_sf"/>
</dbReference>
<dbReference type="Pfam" id="PF14622">
    <property type="entry name" value="Ribonucleas_3_3"/>
    <property type="match status" value="1"/>
</dbReference>
<dbReference type="GO" id="GO:0006364">
    <property type="term" value="P:rRNA processing"/>
    <property type="evidence" value="ECO:0007669"/>
    <property type="project" value="UniProtKB-UniRule"/>
</dbReference>
<dbReference type="InterPro" id="IPR014720">
    <property type="entry name" value="dsRBD_dom"/>
</dbReference>
<organism evidence="12 13">
    <name type="scientific">Flavisphingopyxis soli</name>
    <dbReference type="NCBI Taxonomy" id="2601267"/>
    <lineage>
        <taxon>Bacteria</taxon>
        <taxon>Pseudomonadati</taxon>
        <taxon>Pseudomonadota</taxon>
        <taxon>Alphaproteobacteria</taxon>
        <taxon>Sphingomonadales</taxon>
        <taxon>Sphingopyxidaceae</taxon>
        <taxon>Flavisphingopyxis</taxon>
    </lineage>
</organism>
<dbReference type="EC" id="3.1.26.3" evidence="9"/>
<evidence type="ECO:0000256" key="6">
    <source>
        <dbReference type="ARBA" id="ARBA00022759"/>
    </source>
</evidence>
<feature type="active site" evidence="9">
    <location>
        <position position="60"/>
    </location>
</feature>
<dbReference type="Gene3D" id="3.30.160.20">
    <property type="match status" value="1"/>
</dbReference>
<dbReference type="AlphaFoldDB" id="A0A5C6UAR0"/>
<feature type="domain" description="RNase III" evidence="11">
    <location>
        <begin position="21"/>
        <end position="143"/>
    </location>
</feature>
<dbReference type="FunFam" id="1.10.1520.10:FF:000001">
    <property type="entry name" value="Ribonuclease 3"/>
    <property type="match status" value="1"/>
</dbReference>
<keyword evidence="5 9" id="KW-0540">Nuclease</keyword>
<evidence type="ECO:0000259" key="11">
    <source>
        <dbReference type="PROSITE" id="PS50142"/>
    </source>
</evidence>
<evidence type="ECO:0000256" key="2">
    <source>
        <dbReference type="ARBA" id="ARBA00010183"/>
    </source>
</evidence>
<evidence type="ECO:0000256" key="7">
    <source>
        <dbReference type="ARBA" id="ARBA00022801"/>
    </source>
</evidence>
<feature type="binding site" evidence="9">
    <location>
        <position position="56"/>
    </location>
    <ligand>
        <name>Mg(2+)</name>
        <dbReference type="ChEBI" id="CHEBI:18420"/>
    </ligand>
</feature>